<evidence type="ECO:0000256" key="1">
    <source>
        <dbReference type="SAM" id="MobiDB-lite"/>
    </source>
</evidence>
<dbReference type="EMBL" id="BORB01000011">
    <property type="protein sequence ID" value="GIN57374.1"/>
    <property type="molecule type" value="Genomic_DNA"/>
</dbReference>
<feature type="region of interest" description="Disordered" evidence="1">
    <location>
        <begin position="1"/>
        <end position="24"/>
    </location>
</feature>
<organism evidence="2 3">
    <name type="scientific">Lederbergia ruris</name>
    <dbReference type="NCBI Taxonomy" id="217495"/>
    <lineage>
        <taxon>Bacteria</taxon>
        <taxon>Bacillati</taxon>
        <taxon>Bacillota</taxon>
        <taxon>Bacilli</taxon>
        <taxon>Bacillales</taxon>
        <taxon>Bacillaceae</taxon>
        <taxon>Lederbergia</taxon>
    </lineage>
</organism>
<proteinExistence type="predicted"/>
<comment type="caution">
    <text evidence="2">The sequence shown here is derived from an EMBL/GenBank/DDBJ whole genome shotgun (WGS) entry which is preliminary data.</text>
</comment>
<evidence type="ECO:0000313" key="3">
    <source>
        <dbReference type="Proteomes" id="UP000679950"/>
    </source>
</evidence>
<reference evidence="2 3" key="1">
    <citation type="submission" date="2021-03" db="EMBL/GenBank/DDBJ databases">
        <title>Antimicrobial resistance genes in bacteria isolated from Japanese honey, and their potential for conferring macrolide and lincosamide resistance in the American foulbrood pathogen Paenibacillus larvae.</title>
        <authorList>
            <person name="Okamoto M."/>
            <person name="Kumagai M."/>
            <person name="Kanamori H."/>
            <person name="Takamatsu D."/>
        </authorList>
    </citation>
    <scope>NUCLEOTIDE SEQUENCE [LARGE SCALE GENOMIC DNA]</scope>
    <source>
        <strain evidence="2 3">J8TS2</strain>
    </source>
</reference>
<feature type="region of interest" description="Disordered" evidence="1">
    <location>
        <begin position="30"/>
        <end position="49"/>
    </location>
</feature>
<gene>
    <name evidence="2" type="ORF">J8TS2_16930</name>
</gene>
<keyword evidence="3" id="KW-1185">Reference proteome</keyword>
<dbReference type="Proteomes" id="UP000679950">
    <property type="component" value="Unassembled WGS sequence"/>
</dbReference>
<name>A0ABQ4KIV9_9BACI</name>
<sequence length="75" mass="8559">MAVPELEEKPKKGYGDRRGRPRIRENIKKGVQRPSWPSPNWRKSQKRGTATVVVVPESEKTSKKGNGDRVGFTHF</sequence>
<protein>
    <submittedName>
        <fullName evidence="2">Uncharacterized protein</fullName>
    </submittedName>
</protein>
<accession>A0ABQ4KIV9</accession>
<evidence type="ECO:0000313" key="2">
    <source>
        <dbReference type="EMBL" id="GIN57374.1"/>
    </source>
</evidence>